<evidence type="ECO:0000256" key="5">
    <source>
        <dbReference type="HAMAP-Rule" id="MF_00127"/>
    </source>
</evidence>
<feature type="binding site" evidence="6">
    <location>
        <position position="262"/>
    </location>
    <ligand>
        <name>L-histidine</name>
        <dbReference type="ChEBI" id="CHEBI:57595"/>
    </ligand>
</feature>
<dbReference type="Gene3D" id="3.40.50.800">
    <property type="entry name" value="Anticodon-binding domain"/>
    <property type="match status" value="1"/>
</dbReference>
<dbReference type="InterPro" id="IPR004154">
    <property type="entry name" value="Anticodon-bd"/>
</dbReference>
<organism evidence="8 9">
    <name type="scientific">Candidatus Spechtbacteria bacterium RIFCSPLOWO2_01_FULL_43_12</name>
    <dbReference type="NCBI Taxonomy" id="1802162"/>
    <lineage>
        <taxon>Bacteria</taxon>
        <taxon>Candidatus Spechtiibacteriota</taxon>
    </lineage>
</organism>
<name>A0A1G2HF32_9BACT</name>
<dbReference type="GO" id="GO:0004821">
    <property type="term" value="F:histidine-tRNA ligase activity"/>
    <property type="evidence" value="ECO:0007669"/>
    <property type="project" value="UniProtKB-UniRule"/>
</dbReference>
<dbReference type="EC" id="6.1.1.21" evidence="5"/>
<keyword evidence="3 5" id="KW-0030">Aminoacyl-tRNA synthetase</keyword>
<evidence type="ECO:0000256" key="4">
    <source>
        <dbReference type="ARBA" id="ARBA00047639"/>
    </source>
</evidence>
<feature type="binding site" evidence="6">
    <location>
        <begin position="86"/>
        <end position="88"/>
    </location>
    <ligand>
        <name>L-histidine</name>
        <dbReference type="ChEBI" id="CHEBI:57595"/>
    </ligand>
</feature>
<feature type="binding site" evidence="6">
    <location>
        <begin position="266"/>
        <end position="267"/>
    </location>
    <ligand>
        <name>L-histidine</name>
        <dbReference type="ChEBI" id="CHEBI:57595"/>
    </ligand>
</feature>
<evidence type="ECO:0000256" key="2">
    <source>
        <dbReference type="ARBA" id="ARBA00022741"/>
    </source>
</evidence>
<keyword evidence="2 5" id="KW-0547">Nucleotide-binding</keyword>
<protein>
    <recommendedName>
        <fullName evidence="5">Histidine--tRNA ligase</fullName>
        <ecNumber evidence="5">6.1.1.21</ecNumber>
    </recommendedName>
    <alternativeName>
        <fullName evidence="5">Histidyl-tRNA synthetase</fullName>
        <shortName evidence="5">HisRS</shortName>
    </alternativeName>
</protein>
<dbReference type="InterPro" id="IPR004516">
    <property type="entry name" value="HisRS/HisZ"/>
</dbReference>
<dbReference type="InterPro" id="IPR045864">
    <property type="entry name" value="aa-tRNA-synth_II/BPL/LPL"/>
</dbReference>
<feature type="domain" description="Aminoacyl-transfer RNA synthetases class-II family profile" evidence="7">
    <location>
        <begin position="24"/>
        <end position="346"/>
    </location>
</feature>
<dbReference type="HAMAP" id="MF_00127">
    <property type="entry name" value="His_tRNA_synth"/>
    <property type="match status" value="1"/>
</dbReference>
<dbReference type="GO" id="GO:0006427">
    <property type="term" value="P:histidyl-tRNA aminoacylation"/>
    <property type="evidence" value="ECO:0007669"/>
    <property type="project" value="UniProtKB-UniRule"/>
</dbReference>
<feature type="binding site" evidence="6">
    <location>
        <position position="117"/>
    </location>
    <ligand>
        <name>L-histidine</name>
        <dbReference type="ChEBI" id="CHEBI:57595"/>
    </ligand>
</feature>
<dbReference type="Gene3D" id="3.30.930.10">
    <property type="entry name" value="Bira Bifunctional Protein, Domain 2"/>
    <property type="match status" value="1"/>
</dbReference>
<dbReference type="PANTHER" id="PTHR43707:SF1">
    <property type="entry name" value="HISTIDINE--TRNA LIGASE, MITOCHONDRIAL-RELATED"/>
    <property type="match status" value="1"/>
</dbReference>
<comment type="similarity">
    <text evidence="1 5">Belongs to the class-II aminoacyl-tRNA synthetase family.</text>
</comment>
<comment type="subcellular location">
    <subcellularLocation>
        <location evidence="5">Cytoplasm</location>
    </subcellularLocation>
</comment>
<dbReference type="InterPro" id="IPR036621">
    <property type="entry name" value="Anticodon-bd_dom_sf"/>
</dbReference>
<keyword evidence="5" id="KW-0963">Cytoplasm</keyword>
<dbReference type="Pfam" id="PF13393">
    <property type="entry name" value="tRNA-synt_His"/>
    <property type="match status" value="1"/>
</dbReference>
<keyword evidence="5" id="KW-0648">Protein biosynthesis</keyword>
<comment type="catalytic activity">
    <reaction evidence="4 5">
        <text>tRNA(His) + L-histidine + ATP = L-histidyl-tRNA(His) + AMP + diphosphate + H(+)</text>
        <dbReference type="Rhea" id="RHEA:17313"/>
        <dbReference type="Rhea" id="RHEA-COMP:9665"/>
        <dbReference type="Rhea" id="RHEA-COMP:9689"/>
        <dbReference type="ChEBI" id="CHEBI:15378"/>
        <dbReference type="ChEBI" id="CHEBI:30616"/>
        <dbReference type="ChEBI" id="CHEBI:33019"/>
        <dbReference type="ChEBI" id="CHEBI:57595"/>
        <dbReference type="ChEBI" id="CHEBI:78442"/>
        <dbReference type="ChEBI" id="CHEBI:78527"/>
        <dbReference type="ChEBI" id="CHEBI:456215"/>
        <dbReference type="EC" id="6.1.1.21"/>
    </reaction>
</comment>
<accession>A0A1G2HF32</accession>
<gene>
    <name evidence="5" type="primary">hisS</name>
    <name evidence="8" type="ORF">A2919_01565</name>
</gene>
<dbReference type="InterPro" id="IPR006195">
    <property type="entry name" value="aa-tRNA-synth_II"/>
</dbReference>
<proteinExistence type="inferred from homology"/>
<keyword evidence="5" id="KW-0067">ATP-binding</keyword>
<dbReference type="GO" id="GO:0005524">
    <property type="term" value="F:ATP binding"/>
    <property type="evidence" value="ECO:0007669"/>
    <property type="project" value="UniProtKB-UniRule"/>
</dbReference>
<evidence type="ECO:0000256" key="6">
    <source>
        <dbReference type="PIRSR" id="PIRSR001549-1"/>
    </source>
</evidence>
<keyword evidence="5 8" id="KW-0436">Ligase</keyword>
<dbReference type="AlphaFoldDB" id="A0A1G2HF32"/>
<evidence type="ECO:0000313" key="9">
    <source>
        <dbReference type="Proteomes" id="UP000178835"/>
    </source>
</evidence>
<dbReference type="Pfam" id="PF03129">
    <property type="entry name" value="HGTP_anticodon"/>
    <property type="match status" value="1"/>
</dbReference>
<evidence type="ECO:0000256" key="1">
    <source>
        <dbReference type="ARBA" id="ARBA00008226"/>
    </source>
</evidence>
<feature type="binding site" evidence="6">
    <location>
        <position position="135"/>
    </location>
    <ligand>
        <name>L-histidine</name>
        <dbReference type="ChEBI" id="CHEBI:57595"/>
    </ligand>
</feature>
<dbReference type="InterPro" id="IPR041715">
    <property type="entry name" value="HisRS-like_core"/>
</dbReference>
<dbReference type="PANTHER" id="PTHR43707">
    <property type="entry name" value="HISTIDYL-TRNA SYNTHETASE"/>
    <property type="match status" value="1"/>
</dbReference>
<dbReference type="Proteomes" id="UP000178835">
    <property type="component" value="Unassembled WGS sequence"/>
</dbReference>
<feature type="binding site" evidence="6">
    <location>
        <position position="131"/>
    </location>
    <ligand>
        <name>L-histidine</name>
        <dbReference type="ChEBI" id="CHEBI:57595"/>
    </ligand>
</feature>
<dbReference type="NCBIfam" id="TIGR00442">
    <property type="entry name" value="hisS"/>
    <property type="match status" value="1"/>
</dbReference>
<evidence type="ECO:0000259" key="7">
    <source>
        <dbReference type="PROSITE" id="PS50862"/>
    </source>
</evidence>
<comment type="subunit">
    <text evidence="5">Homodimer.</text>
</comment>
<dbReference type="SUPFAM" id="SSF52954">
    <property type="entry name" value="Class II aaRS ABD-related"/>
    <property type="match status" value="1"/>
</dbReference>
<comment type="caution">
    <text evidence="8">The sequence shown here is derived from an EMBL/GenBank/DDBJ whole genome shotgun (WGS) entry which is preliminary data.</text>
</comment>
<dbReference type="InterPro" id="IPR015807">
    <property type="entry name" value="His-tRNA-ligase"/>
</dbReference>
<evidence type="ECO:0000256" key="3">
    <source>
        <dbReference type="ARBA" id="ARBA00023146"/>
    </source>
</evidence>
<dbReference type="PROSITE" id="PS50862">
    <property type="entry name" value="AA_TRNA_LIGASE_II"/>
    <property type="match status" value="1"/>
</dbReference>
<evidence type="ECO:0000313" key="8">
    <source>
        <dbReference type="EMBL" id="OGZ61097.1"/>
    </source>
</evidence>
<dbReference type="SUPFAM" id="SSF55681">
    <property type="entry name" value="Class II aaRS and biotin synthetases"/>
    <property type="match status" value="1"/>
</dbReference>
<dbReference type="CDD" id="cd00773">
    <property type="entry name" value="HisRS-like_core"/>
    <property type="match status" value="1"/>
</dbReference>
<reference evidence="8 9" key="1">
    <citation type="journal article" date="2016" name="Nat. Commun.">
        <title>Thousands of microbial genomes shed light on interconnected biogeochemical processes in an aquifer system.</title>
        <authorList>
            <person name="Anantharaman K."/>
            <person name="Brown C.T."/>
            <person name="Hug L.A."/>
            <person name="Sharon I."/>
            <person name="Castelle C.J."/>
            <person name="Probst A.J."/>
            <person name="Thomas B.C."/>
            <person name="Singh A."/>
            <person name="Wilkins M.J."/>
            <person name="Karaoz U."/>
            <person name="Brodie E.L."/>
            <person name="Williams K.H."/>
            <person name="Hubbard S.S."/>
            <person name="Banfield J.F."/>
        </authorList>
    </citation>
    <scope>NUCLEOTIDE SEQUENCE [LARGE SCALE GENOMIC DNA]</scope>
</reference>
<sequence>MAKKSKQFQTPSGMHDILPSEQYLWQHFYKVAEEISAYYNFQRIDTPVLEFADLFRKGTGQGTDIVAKEMYTLRTRGGDALTLKPEGTPSIVRAYIQHGMKKWTSPVKLYYIAPMFRHDRPQRGRFRQFYQFGLETIGEDDPARDAEILHAFFVIFGRLRLKNVVAEINSIGCSSCRPKYIKTLKEHYRYRLRQVCKDCRGKYKDNPLRLLDCEEEKCARVKTETPHILDYLCVDCNAHFKKVLEMLDSIGIPYLLNPYLVRGLEYYTRTVFEIFEEQISPDVKEGDKVTSTKGPVVKRLAIGSGGRYDNLVKFLGGKDTPAVGGALGMERILEAVARSKNKPLKPAEPGVFIVQLGDAAKKRAFMLFEEFRKARIPVREAFGRESISSQLKLANKFKTNIAVIIGQKEALDKVAIIREMDTGSQETIPQDKLIKEVARRLRNK</sequence>
<dbReference type="PIRSF" id="PIRSF001549">
    <property type="entry name" value="His-tRNA_synth"/>
    <property type="match status" value="1"/>
</dbReference>
<dbReference type="GO" id="GO:0005737">
    <property type="term" value="C:cytoplasm"/>
    <property type="evidence" value="ECO:0007669"/>
    <property type="project" value="UniProtKB-SubCell"/>
</dbReference>
<dbReference type="EMBL" id="MHOH01000007">
    <property type="protein sequence ID" value="OGZ61097.1"/>
    <property type="molecule type" value="Genomic_DNA"/>
</dbReference>